<organism evidence="8 9">
    <name type="scientific">Echinicola vietnamensis (strain DSM 17526 / LMG 23754 / KMM 6221)</name>
    <dbReference type="NCBI Taxonomy" id="926556"/>
    <lineage>
        <taxon>Bacteria</taxon>
        <taxon>Pseudomonadati</taxon>
        <taxon>Bacteroidota</taxon>
        <taxon>Cytophagia</taxon>
        <taxon>Cytophagales</taxon>
        <taxon>Cyclobacteriaceae</taxon>
        <taxon>Echinicola</taxon>
    </lineage>
</organism>
<protein>
    <submittedName>
        <fullName evidence="8">NTP pyrophosphohydrolase</fullName>
    </submittedName>
</protein>
<keyword evidence="5" id="KW-0460">Magnesium</keyword>
<dbReference type="InterPro" id="IPR045121">
    <property type="entry name" value="CoAse"/>
</dbReference>
<evidence type="ECO:0000313" key="9">
    <source>
        <dbReference type="Proteomes" id="UP000010796"/>
    </source>
</evidence>
<dbReference type="KEGG" id="evi:Echvi_3644"/>
<dbReference type="HOGENOM" id="CLU_040940_5_3_10"/>
<dbReference type="CDD" id="cd03426">
    <property type="entry name" value="NUDIX_CoAse_Nudt7"/>
    <property type="match status" value="1"/>
</dbReference>
<dbReference type="InterPro" id="IPR000086">
    <property type="entry name" value="NUDIX_hydrolase_dom"/>
</dbReference>
<name>L0G0X9_ECHVK</name>
<keyword evidence="4 8" id="KW-0378">Hydrolase</keyword>
<evidence type="ECO:0000256" key="1">
    <source>
        <dbReference type="ARBA" id="ARBA00001936"/>
    </source>
</evidence>
<keyword evidence="3" id="KW-0479">Metal-binding</keyword>
<evidence type="ECO:0000259" key="7">
    <source>
        <dbReference type="PROSITE" id="PS51462"/>
    </source>
</evidence>
<dbReference type="GO" id="GO:0046872">
    <property type="term" value="F:metal ion binding"/>
    <property type="evidence" value="ECO:0007669"/>
    <property type="project" value="UniProtKB-KW"/>
</dbReference>
<dbReference type="PROSITE" id="PS51462">
    <property type="entry name" value="NUDIX"/>
    <property type="match status" value="1"/>
</dbReference>
<sequence length="243" mass="27442">MHYAQALAGSWPQLFGLNQYKCLCHNKILDSFKVMKLERVIQKLEDNIKRPLPGKAGQVKMAPQPIDNARFAQHDLSHAREGAVLILLYPKGKGCWVPFIKRPEYDGAHGGQVSLPGGKKEQEDANLQETALRETEEEIGVPAKDVQVIGKLSQLFIPPSNFLVTPYVGFTEQAPTFVPDPREVSRIIHCDFNILMDHNIRKKTTIKARNNIEIQAPYFDIDAEMVWGATAMILSELLLIWEK</sequence>
<dbReference type="STRING" id="926556.Echvi_3644"/>
<dbReference type="EMBL" id="CP003346">
    <property type="protein sequence ID" value="AGA79859.1"/>
    <property type="molecule type" value="Genomic_DNA"/>
</dbReference>
<dbReference type="Pfam" id="PF00293">
    <property type="entry name" value="NUDIX"/>
    <property type="match status" value="1"/>
</dbReference>
<comment type="cofactor">
    <cofactor evidence="1">
        <name>Mn(2+)</name>
        <dbReference type="ChEBI" id="CHEBI:29035"/>
    </cofactor>
</comment>
<dbReference type="PANTHER" id="PTHR12992:SF11">
    <property type="entry name" value="MITOCHONDRIAL COENZYME A DIPHOSPHATASE NUDT8"/>
    <property type="match status" value="1"/>
</dbReference>
<accession>L0G0X9</accession>
<comment type="cofactor">
    <cofactor evidence="2">
        <name>Mg(2+)</name>
        <dbReference type="ChEBI" id="CHEBI:18420"/>
    </cofactor>
</comment>
<dbReference type="PANTHER" id="PTHR12992">
    <property type="entry name" value="NUDIX HYDROLASE"/>
    <property type="match status" value="1"/>
</dbReference>
<dbReference type="Proteomes" id="UP000010796">
    <property type="component" value="Chromosome"/>
</dbReference>
<dbReference type="InterPro" id="IPR015797">
    <property type="entry name" value="NUDIX_hydrolase-like_dom_sf"/>
</dbReference>
<reference evidence="9" key="1">
    <citation type="submission" date="2012-02" db="EMBL/GenBank/DDBJ databases">
        <title>The complete genome of Echinicola vietnamensis DSM 17526.</title>
        <authorList>
            <person name="Lucas S."/>
            <person name="Copeland A."/>
            <person name="Lapidus A."/>
            <person name="Glavina del Rio T."/>
            <person name="Dalin E."/>
            <person name="Tice H."/>
            <person name="Bruce D."/>
            <person name="Goodwin L."/>
            <person name="Pitluck S."/>
            <person name="Peters L."/>
            <person name="Ovchinnikova G."/>
            <person name="Teshima H."/>
            <person name="Kyrpides N."/>
            <person name="Mavromatis K."/>
            <person name="Ivanova N."/>
            <person name="Brettin T."/>
            <person name="Detter J.C."/>
            <person name="Han C."/>
            <person name="Larimer F."/>
            <person name="Land M."/>
            <person name="Hauser L."/>
            <person name="Markowitz V."/>
            <person name="Cheng J.-F."/>
            <person name="Hugenholtz P."/>
            <person name="Woyke T."/>
            <person name="Wu D."/>
            <person name="Brambilla E."/>
            <person name="Klenk H.-P."/>
            <person name="Eisen J.A."/>
        </authorList>
    </citation>
    <scope>NUCLEOTIDE SEQUENCE [LARGE SCALE GENOMIC DNA]</scope>
    <source>
        <strain evidence="9">DSM 17526 / LMG 23754 / KMM 6221</strain>
    </source>
</reference>
<evidence type="ECO:0000256" key="5">
    <source>
        <dbReference type="ARBA" id="ARBA00022842"/>
    </source>
</evidence>
<dbReference type="AlphaFoldDB" id="L0G0X9"/>
<dbReference type="PATRIC" id="fig|926556.3.peg.3837"/>
<evidence type="ECO:0000256" key="6">
    <source>
        <dbReference type="ARBA" id="ARBA00023211"/>
    </source>
</evidence>
<evidence type="ECO:0000256" key="2">
    <source>
        <dbReference type="ARBA" id="ARBA00001946"/>
    </source>
</evidence>
<proteinExistence type="predicted"/>
<feature type="domain" description="Nudix hydrolase" evidence="7">
    <location>
        <begin position="79"/>
        <end position="213"/>
    </location>
</feature>
<gene>
    <name evidence="8" type="ordered locus">Echvi_3644</name>
</gene>
<dbReference type="eggNOG" id="COG0494">
    <property type="taxonomic scope" value="Bacteria"/>
</dbReference>
<dbReference type="SUPFAM" id="SSF55811">
    <property type="entry name" value="Nudix"/>
    <property type="match status" value="1"/>
</dbReference>
<dbReference type="Gene3D" id="3.90.79.10">
    <property type="entry name" value="Nucleoside Triphosphate Pyrophosphohydrolase"/>
    <property type="match status" value="1"/>
</dbReference>
<evidence type="ECO:0000256" key="4">
    <source>
        <dbReference type="ARBA" id="ARBA00022801"/>
    </source>
</evidence>
<evidence type="ECO:0000256" key="3">
    <source>
        <dbReference type="ARBA" id="ARBA00022723"/>
    </source>
</evidence>
<keyword evidence="9" id="KW-1185">Reference proteome</keyword>
<keyword evidence="6" id="KW-0464">Manganese</keyword>
<dbReference type="GO" id="GO:0010945">
    <property type="term" value="F:coenzyme A diphosphatase activity"/>
    <property type="evidence" value="ECO:0007669"/>
    <property type="project" value="InterPro"/>
</dbReference>
<evidence type="ECO:0000313" key="8">
    <source>
        <dbReference type="EMBL" id="AGA79859.1"/>
    </source>
</evidence>